<dbReference type="Proteomes" id="UP000320055">
    <property type="component" value="Unassembled WGS sequence"/>
</dbReference>
<gene>
    <name evidence="1" type="ORF">H1P_670026</name>
</gene>
<dbReference type="PANTHER" id="PTHR36966:SF1">
    <property type="entry name" value="REP-ASSOCIATED TYROSINE TRANSPOSASE"/>
    <property type="match status" value="1"/>
</dbReference>
<keyword evidence="2" id="KW-1185">Reference proteome</keyword>
<dbReference type="EMBL" id="CAACVJ010000634">
    <property type="protein sequence ID" value="VEP18004.1"/>
    <property type="molecule type" value="Genomic_DNA"/>
</dbReference>
<dbReference type="RefSeq" id="WP_186375942.1">
    <property type="nucleotide sequence ID" value="NZ_LR213826.1"/>
</dbReference>
<dbReference type="AlphaFoldDB" id="A0A563W2R9"/>
<sequence>MSYNPDKHHRRSIRLSGYDYSQAGYYFVTICCYQRQCFFGEIIDGAMQLNQYGEIVAETYQWLAQRYPYLILDEWVIMPNHFHGIMVLTNKPSG</sequence>
<evidence type="ECO:0000313" key="2">
    <source>
        <dbReference type="Proteomes" id="UP000320055"/>
    </source>
</evidence>
<protein>
    <recommendedName>
        <fullName evidence="3">Transposase</fullName>
    </recommendedName>
</protein>
<proteinExistence type="predicted"/>
<dbReference type="InterPro" id="IPR052715">
    <property type="entry name" value="RAYT_transposase"/>
</dbReference>
<dbReference type="SUPFAM" id="SSF143422">
    <property type="entry name" value="Transposase IS200-like"/>
    <property type="match status" value="1"/>
</dbReference>
<dbReference type="GO" id="GO:0004803">
    <property type="term" value="F:transposase activity"/>
    <property type="evidence" value="ECO:0007669"/>
    <property type="project" value="InterPro"/>
</dbReference>
<evidence type="ECO:0008006" key="3">
    <source>
        <dbReference type="Google" id="ProtNLM"/>
    </source>
</evidence>
<evidence type="ECO:0000313" key="1">
    <source>
        <dbReference type="EMBL" id="VEP18004.1"/>
    </source>
</evidence>
<dbReference type="InterPro" id="IPR036515">
    <property type="entry name" value="Transposase_17_sf"/>
</dbReference>
<name>A0A563W2R9_9CYAN</name>
<dbReference type="GO" id="GO:0043565">
    <property type="term" value="F:sequence-specific DNA binding"/>
    <property type="evidence" value="ECO:0007669"/>
    <property type="project" value="TreeGrafter"/>
</dbReference>
<accession>A0A563W2R9</accession>
<dbReference type="Gene3D" id="3.30.70.1290">
    <property type="entry name" value="Transposase IS200-like"/>
    <property type="match status" value="1"/>
</dbReference>
<organism evidence="1 2">
    <name type="scientific">Hyella patelloides LEGE 07179</name>
    <dbReference type="NCBI Taxonomy" id="945734"/>
    <lineage>
        <taxon>Bacteria</taxon>
        <taxon>Bacillati</taxon>
        <taxon>Cyanobacteriota</taxon>
        <taxon>Cyanophyceae</taxon>
        <taxon>Pleurocapsales</taxon>
        <taxon>Hyellaceae</taxon>
        <taxon>Hyella</taxon>
    </lineage>
</organism>
<reference evidence="1 2" key="1">
    <citation type="submission" date="2019-01" db="EMBL/GenBank/DDBJ databases">
        <authorList>
            <person name="Brito A."/>
        </authorList>
    </citation>
    <scope>NUCLEOTIDE SEQUENCE [LARGE SCALE GENOMIC DNA]</scope>
    <source>
        <strain evidence="1">1</strain>
    </source>
</reference>
<dbReference type="PANTHER" id="PTHR36966">
    <property type="entry name" value="REP-ASSOCIATED TYROSINE TRANSPOSASE"/>
    <property type="match status" value="1"/>
</dbReference>
<dbReference type="GO" id="GO:0006313">
    <property type="term" value="P:DNA transposition"/>
    <property type="evidence" value="ECO:0007669"/>
    <property type="project" value="InterPro"/>
</dbReference>